<feature type="domain" description="Fe/B12 periplasmic-binding" evidence="1">
    <location>
        <begin position="63"/>
        <end position="368"/>
    </location>
</feature>
<evidence type="ECO:0000313" key="2">
    <source>
        <dbReference type="EMBL" id="CUW98613.1"/>
    </source>
</evidence>
<dbReference type="SUPFAM" id="SSF53807">
    <property type="entry name" value="Helical backbone' metal receptor"/>
    <property type="match status" value="1"/>
</dbReference>
<dbReference type="AlphaFoldDB" id="A0A9W5B4X9"/>
<dbReference type="PANTHER" id="PTHR30535:SF34">
    <property type="entry name" value="MOLYBDATE-BINDING PROTEIN MOLA"/>
    <property type="match status" value="1"/>
</dbReference>
<reference evidence="2 3" key="1">
    <citation type="submission" date="2016-01" db="EMBL/GenBank/DDBJ databases">
        <authorList>
            <person name="Regsiter A."/>
            <person name="william w."/>
        </authorList>
    </citation>
    <scope>NUCLEOTIDE SEQUENCE [LARGE SCALE GENOMIC DNA]</scope>
    <source>
        <strain evidence="2 3">CFBP 5494</strain>
    </source>
</reference>
<accession>A0A9W5B4X9</accession>
<dbReference type="InterPro" id="IPR002491">
    <property type="entry name" value="ABC_transptr_periplasmic_BD"/>
</dbReference>
<keyword evidence="3" id="KW-1185">Reference proteome</keyword>
<protein>
    <submittedName>
        <fullName evidence="2">Iron ABC transporter substrate binding protein</fullName>
    </submittedName>
</protein>
<organism evidence="2 3">
    <name type="scientific">Agrobacterium genomosp. 2 str. CFBP 5494</name>
    <dbReference type="NCBI Taxonomy" id="1183436"/>
    <lineage>
        <taxon>Bacteria</taxon>
        <taxon>Pseudomonadati</taxon>
        <taxon>Pseudomonadota</taxon>
        <taxon>Alphaproteobacteria</taxon>
        <taxon>Hyphomicrobiales</taxon>
        <taxon>Rhizobiaceae</taxon>
        <taxon>Rhizobium/Agrobacterium group</taxon>
        <taxon>Agrobacterium</taxon>
        <taxon>Agrobacterium tumefaciens complex</taxon>
    </lineage>
</organism>
<gene>
    <name evidence="2" type="ORF">AGR2A_Lc60087</name>
</gene>
<dbReference type="PROSITE" id="PS50983">
    <property type="entry name" value="FE_B12_PBP"/>
    <property type="match status" value="1"/>
</dbReference>
<dbReference type="Gene3D" id="3.40.50.1980">
    <property type="entry name" value="Nitrogenase molybdenum iron protein domain"/>
    <property type="match status" value="2"/>
</dbReference>
<dbReference type="EMBL" id="FBVY01000035">
    <property type="protein sequence ID" value="CUW98613.1"/>
    <property type="molecule type" value="Genomic_DNA"/>
</dbReference>
<evidence type="ECO:0000259" key="1">
    <source>
        <dbReference type="PROSITE" id="PS50983"/>
    </source>
</evidence>
<dbReference type="CDD" id="cd01139">
    <property type="entry name" value="TroA_f"/>
    <property type="match status" value="1"/>
</dbReference>
<dbReference type="Proteomes" id="UP000191933">
    <property type="component" value="Unassembled WGS sequence"/>
</dbReference>
<dbReference type="PANTHER" id="PTHR30535">
    <property type="entry name" value="VITAMIN B12-BINDING PROTEIN"/>
    <property type="match status" value="1"/>
</dbReference>
<dbReference type="InterPro" id="IPR050902">
    <property type="entry name" value="ABC_Transporter_SBP"/>
</dbReference>
<sequence>MDEAAATRLHRFCFELDEDLLMRLNALRHLAMLAFSLLAVAAHAGEITDVTGRKIELDLPAKRVIVGEARQVHVIAALKGDQTFDTIVGWRDDLLKKDPDSYAAYVERFPEIEKLPRFGYVPQGDFSLESAITLSPDVITLNLEAEKSAKESGFEEKAEAAGIKVVYLDFRIDPEKNSEASVEILGKLFGAEERAKDFIAYRRAEIARVTDRLASVRDLKRPNVFIERSPGISGENNCCRTFGPANFGAMVDLAGGRNIADGIIKTTFGDLNPEQLVVADPEHVIVTGSNWAAESDINQFVPVGRGADMALSRERLANLMKRTPFPELTAVKQGNVHAVWHQFYGAPYEFFPIQQFAKWFHPDLFADLDPEKNFEEFHRKFLPVTYKPGYFASLEKGLNQ</sequence>
<comment type="caution">
    <text evidence="2">The sequence shown here is derived from an EMBL/GenBank/DDBJ whole genome shotgun (WGS) entry which is preliminary data.</text>
</comment>
<evidence type="ECO:0000313" key="3">
    <source>
        <dbReference type="Proteomes" id="UP000191933"/>
    </source>
</evidence>
<name>A0A9W5B4X9_9HYPH</name>
<dbReference type="Pfam" id="PF01497">
    <property type="entry name" value="Peripla_BP_2"/>
    <property type="match status" value="1"/>
</dbReference>
<proteinExistence type="predicted"/>